<feature type="active site" evidence="13">
    <location>
        <position position="121"/>
    </location>
</feature>
<dbReference type="Gene3D" id="3.40.1170.60">
    <property type="match status" value="1"/>
</dbReference>
<keyword evidence="11 13" id="KW-0234">DNA repair</keyword>
<dbReference type="Gene3D" id="3.30.1490.100">
    <property type="entry name" value="DNA polymerase, Y-family, little finger domain"/>
    <property type="match status" value="1"/>
</dbReference>
<dbReference type="KEGG" id="wpa:CO680_02660"/>
<dbReference type="FunFam" id="3.30.1490.100:FF:000004">
    <property type="entry name" value="DNA polymerase IV"/>
    <property type="match status" value="1"/>
</dbReference>
<comment type="subunit">
    <text evidence="13">Monomer.</text>
</comment>
<proteinExistence type="inferred from homology"/>
<dbReference type="HAMAP" id="MF_01113">
    <property type="entry name" value="DNApol_IV"/>
    <property type="match status" value="1"/>
</dbReference>
<evidence type="ECO:0000313" key="16">
    <source>
        <dbReference type="Proteomes" id="UP001215461"/>
    </source>
</evidence>
<keyword evidence="6 13" id="KW-0479">Metal-binding</keyword>
<evidence type="ECO:0000256" key="11">
    <source>
        <dbReference type="ARBA" id="ARBA00023204"/>
    </source>
</evidence>
<evidence type="ECO:0000256" key="8">
    <source>
        <dbReference type="ARBA" id="ARBA00022842"/>
    </source>
</evidence>
<keyword evidence="9 13" id="KW-0239">DNA-directed DNA polymerase</keyword>
<keyword evidence="10 13" id="KW-0238">DNA-binding</keyword>
<keyword evidence="5 13" id="KW-0235">DNA replication</keyword>
<evidence type="ECO:0000259" key="14">
    <source>
        <dbReference type="PROSITE" id="PS50173"/>
    </source>
</evidence>
<protein>
    <recommendedName>
        <fullName evidence="13">DNA polymerase IV</fullName>
        <shortName evidence="13">Pol IV</shortName>
        <ecNumber evidence="13">2.7.7.7</ecNumber>
    </recommendedName>
</protein>
<keyword evidence="8 13" id="KW-0460">Magnesium</keyword>
<comment type="cofactor">
    <cofactor evidence="13">
        <name>Mg(2+)</name>
        <dbReference type="ChEBI" id="CHEBI:18420"/>
    </cofactor>
    <text evidence="13">Binds 2 magnesium ions per subunit.</text>
</comment>
<dbReference type="AlphaFoldDB" id="A0ABD4XL19"/>
<dbReference type="GO" id="GO:0003887">
    <property type="term" value="F:DNA-directed DNA polymerase activity"/>
    <property type="evidence" value="ECO:0007669"/>
    <property type="project" value="UniProtKB-UniRule"/>
</dbReference>
<evidence type="ECO:0000256" key="2">
    <source>
        <dbReference type="ARBA" id="ARBA00022457"/>
    </source>
</evidence>
<evidence type="ECO:0000256" key="3">
    <source>
        <dbReference type="ARBA" id="ARBA00022679"/>
    </source>
</evidence>
<keyword evidence="4 13" id="KW-0548">Nucleotidyltransferase</keyword>
<dbReference type="InterPro" id="IPR043502">
    <property type="entry name" value="DNA/RNA_pol_sf"/>
</dbReference>
<evidence type="ECO:0000256" key="7">
    <source>
        <dbReference type="ARBA" id="ARBA00022763"/>
    </source>
</evidence>
<keyword evidence="2 13" id="KW-0515">Mutator protein</keyword>
<evidence type="ECO:0000256" key="9">
    <source>
        <dbReference type="ARBA" id="ARBA00022932"/>
    </source>
</evidence>
<feature type="binding site" evidence="13">
    <location>
        <position position="120"/>
    </location>
    <ligand>
        <name>Mg(2+)</name>
        <dbReference type="ChEBI" id="CHEBI:18420"/>
    </ligand>
</feature>
<dbReference type="SUPFAM" id="SSF100879">
    <property type="entry name" value="Lesion bypass DNA polymerase (Y-family), little finger domain"/>
    <property type="match status" value="1"/>
</dbReference>
<dbReference type="CDD" id="cd03586">
    <property type="entry name" value="PolY_Pol_IV_kappa"/>
    <property type="match status" value="1"/>
</dbReference>
<dbReference type="InterPro" id="IPR024728">
    <property type="entry name" value="PolY_HhH_motif"/>
</dbReference>
<reference evidence="15 16" key="1">
    <citation type="submission" date="2020-03" db="EMBL/GenBank/DDBJ databases">
        <title>Comparative genomics of Weissella paramesenteroides.</title>
        <authorList>
            <person name="Kant R."/>
            <person name="Takala T."/>
            <person name="Saris P."/>
        </authorList>
    </citation>
    <scope>NUCLEOTIDE SEQUENCE [LARGE SCALE GENOMIC DNA]</scope>
    <source>
        <strain evidence="15 16">SJ27-4</strain>
    </source>
</reference>
<evidence type="ECO:0000256" key="13">
    <source>
        <dbReference type="HAMAP-Rule" id="MF_01113"/>
    </source>
</evidence>
<comment type="function">
    <text evidence="13">Poorly processive, error-prone DNA polymerase involved in untargeted mutagenesis. Copies undamaged DNA at stalled replication forks, which arise in vivo from mismatched or misaligned primer ends. These misaligned primers can be extended by PolIV. Exhibits no 3'-5' exonuclease (proofreading) activity. May be involved in translesional synthesis, in conjunction with the beta clamp from PolIII.</text>
</comment>
<keyword evidence="3 13" id="KW-0808">Transferase</keyword>
<dbReference type="SUPFAM" id="SSF56672">
    <property type="entry name" value="DNA/RNA polymerases"/>
    <property type="match status" value="1"/>
</dbReference>
<dbReference type="GO" id="GO:0006281">
    <property type="term" value="P:DNA repair"/>
    <property type="evidence" value="ECO:0007669"/>
    <property type="project" value="UniProtKB-UniRule"/>
</dbReference>
<gene>
    <name evidence="13 15" type="primary">dinB</name>
    <name evidence="15" type="ORF">G9403_10255</name>
</gene>
<dbReference type="GO" id="GO:0000287">
    <property type="term" value="F:magnesium ion binding"/>
    <property type="evidence" value="ECO:0007669"/>
    <property type="project" value="UniProtKB-UniRule"/>
</dbReference>
<evidence type="ECO:0000256" key="10">
    <source>
        <dbReference type="ARBA" id="ARBA00023125"/>
    </source>
</evidence>
<dbReference type="Gene3D" id="1.10.150.20">
    <property type="entry name" value="5' to 3' exonuclease, C-terminal subdomain"/>
    <property type="match status" value="1"/>
</dbReference>
<evidence type="ECO:0000256" key="12">
    <source>
        <dbReference type="ARBA" id="ARBA00049244"/>
    </source>
</evidence>
<comment type="catalytic activity">
    <reaction evidence="12 13">
        <text>DNA(n) + a 2'-deoxyribonucleoside 5'-triphosphate = DNA(n+1) + diphosphate</text>
        <dbReference type="Rhea" id="RHEA:22508"/>
        <dbReference type="Rhea" id="RHEA-COMP:17339"/>
        <dbReference type="Rhea" id="RHEA-COMP:17340"/>
        <dbReference type="ChEBI" id="CHEBI:33019"/>
        <dbReference type="ChEBI" id="CHEBI:61560"/>
        <dbReference type="ChEBI" id="CHEBI:173112"/>
        <dbReference type="EC" id="2.7.7.7"/>
    </reaction>
</comment>
<dbReference type="NCBIfam" id="NF002677">
    <property type="entry name" value="PRK02406.1"/>
    <property type="match status" value="1"/>
</dbReference>
<accession>A0ABD4XL19</accession>
<dbReference type="InterPro" id="IPR001126">
    <property type="entry name" value="UmuC"/>
</dbReference>
<dbReference type="Pfam" id="PF11799">
    <property type="entry name" value="IMS_C"/>
    <property type="match status" value="1"/>
</dbReference>
<dbReference type="EMBL" id="JAANXN010000018">
    <property type="protein sequence ID" value="MDF8371999.1"/>
    <property type="molecule type" value="Genomic_DNA"/>
</dbReference>
<dbReference type="PROSITE" id="PS50173">
    <property type="entry name" value="UMUC"/>
    <property type="match status" value="1"/>
</dbReference>
<dbReference type="InterPro" id="IPR036775">
    <property type="entry name" value="DNA_pol_Y-fam_lit_finger_sf"/>
</dbReference>
<evidence type="ECO:0000256" key="5">
    <source>
        <dbReference type="ARBA" id="ARBA00022705"/>
    </source>
</evidence>
<feature type="binding site" evidence="13">
    <location>
        <position position="22"/>
    </location>
    <ligand>
        <name>Mg(2+)</name>
        <dbReference type="ChEBI" id="CHEBI:18420"/>
    </ligand>
</feature>
<dbReference type="EC" id="2.7.7.7" evidence="13"/>
<name>A0ABD4XL19_WEIPA</name>
<dbReference type="InterPro" id="IPR022880">
    <property type="entry name" value="DNApol_IV"/>
</dbReference>
<evidence type="ECO:0000256" key="4">
    <source>
        <dbReference type="ARBA" id="ARBA00022695"/>
    </source>
</evidence>
<evidence type="ECO:0000256" key="6">
    <source>
        <dbReference type="ARBA" id="ARBA00022723"/>
    </source>
</evidence>
<dbReference type="PANTHER" id="PTHR11076">
    <property type="entry name" value="DNA REPAIR POLYMERASE UMUC / TRANSFERASE FAMILY MEMBER"/>
    <property type="match status" value="1"/>
</dbReference>
<feature type="site" description="Substrate discrimination" evidence="13">
    <location>
        <position position="27"/>
    </location>
</feature>
<dbReference type="InterPro" id="IPR043128">
    <property type="entry name" value="Rev_trsase/Diguanyl_cyclase"/>
</dbReference>
<dbReference type="PANTHER" id="PTHR11076:SF33">
    <property type="entry name" value="DNA POLYMERASE KAPPA"/>
    <property type="match status" value="1"/>
</dbReference>
<dbReference type="Pfam" id="PF00817">
    <property type="entry name" value="IMS"/>
    <property type="match status" value="1"/>
</dbReference>
<keyword evidence="13" id="KW-0963">Cytoplasm</keyword>
<organism evidence="15 16">
    <name type="scientific">Weissella paramesenteroides</name>
    <name type="common">Leuconostoc paramesenteroides</name>
    <dbReference type="NCBI Taxonomy" id="1249"/>
    <lineage>
        <taxon>Bacteria</taxon>
        <taxon>Bacillati</taxon>
        <taxon>Bacillota</taxon>
        <taxon>Bacilli</taxon>
        <taxon>Lactobacillales</taxon>
        <taxon>Lactobacillaceae</taxon>
        <taxon>Weissella</taxon>
    </lineage>
</organism>
<dbReference type="RefSeq" id="WP_002829006.1">
    <property type="nucleotide sequence ID" value="NZ_CABKOP010000006.1"/>
</dbReference>
<comment type="subcellular location">
    <subcellularLocation>
        <location evidence="13">Cytoplasm</location>
    </subcellularLocation>
</comment>
<comment type="caution">
    <text evidence="15">The sequence shown here is derived from an EMBL/GenBank/DDBJ whole genome shotgun (WGS) entry which is preliminary data.</text>
</comment>
<dbReference type="InterPro" id="IPR017961">
    <property type="entry name" value="DNA_pol_Y-fam_little_finger"/>
</dbReference>
<dbReference type="GO" id="GO:0003677">
    <property type="term" value="F:DNA binding"/>
    <property type="evidence" value="ECO:0007669"/>
    <property type="project" value="UniProtKB-UniRule"/>
</dbReference>
<comment type="similarity">
    <text evidence="1 13">Belongs to the DNA polymerase type-Y family.</text>
</comment>
<dbReference type="GO" id="GO:0006261">
    <property type="term" value="P:DNA-templated DNA replication"/>
    <property type="evidence" value="ECO:0007669"/>
    <property type="project" value="UniProtKB-UniRule"/>
</dbReference>
<feature type="domain" description="UmuC" evidence="14">
    <location>
        <begin position="18"/>
        <end position="202"/>
    </location>
</feature>
<sequence length="372" mass="42126">MMSNFLEIPIHLNTDRKILHIDMDAFYAQIEMRDNPEYKSIPLILANDPRKTGGRGVVATANYLARNLGVHSAMSAAEALKLAPQAVFVTPNFSKYRGVSQQLHQIFKRYTNKVEPVAFDEAYLDVTENIPNINNAIQLAHELQQIIYEELELTSSVGISFNKFLAKLASEHNKPSGLTIINPEDIRSFLDTLPINEMRGVGAKTAEKMISLGIRNGKDLYDTPQNKLADEFGKSGYIFYERIRGVDDRPVVWQRERKSMSKERTYGPFLDTEQAIMDELKDLAAKLTASLIKSQLHGKTLVLKIRDNEFQTATHRATRLDFFPNDEDEIYHAAQDILDELGGYHHAIRLLGLTMTNLAALSFENVVLPLYK</sequence>
<dbReference type="InterPro" id="IPR050116">
    <property type="entry name" value="DNA_polymerase-Y"/>
</dbReference>
<keyword evidence="7 13" id="KW-0227">DNA damage</keyword>
<evidence type="ECO:0000313" key="15">
    <source>
        <dbReference type="EMBL" id="MDF8371999.1"/>
    </source>
</evidence>
<dbReference type="GO" id="GO:0005737">
    <property type="term" value="C:cytoplasm"/>
    <property type="evidence" value="ECO:0007669"/>
    <property type="project" value="UniProtKB-SubCell"/>
</dbReference>
<dbReference type="Proteomes" id="UP001215461">
    <property type="component" value="Unassembled WGS sequence"/>
</dbReference>
<evidence type="ECO:0000256" key="1">
    <source>
        <dbReference type="ARBA" id="ARBA00010945"/>
    </source>
</evidence>
<dbReference type="Gene3D" id="3.30.70.270">
    <property type="match status" value="1"/>
</dbReference>
<dbReference type="Pfam" id="PF11798">
    <property type="entry name" value="IMS_HHH"/>
    <property type="match status" value="1"/>
</dbReference>